<dbReference type="KEGG" id="bban:J4G43_045695"/>
<reference evidence="2 3" key="1">
    <citation type="journal article" date="2022" name="Int. J. Syst. Evol. Microbiol.">
        <title>Strains of Bradyrhizobium barranii sp. nov. associated with legumes native to Canada are symbionts of soybeans and belong to different subspecies (subsp. barranii subsp. nov. and subsp. apii subsp. nov.) and symbiovars (sv. glycinearum and sv. septentrionale).</title>
        <authorList>
            <person name="Bromfield E.S.P."/>
            <person name="Cloutier S."/>
            <person name="Wasai-Hara S."/>
            <person name="Minamisawa K."/>
        </authorList>
    </citation>
    <scope>NUCLEOTIDE SEQUENCE [LARGE SCALE GENOMIC DNA]</scope>
    <source>
        <strain evidence="2 3">144S4</strain>
    </source>
</reference>
<organism evidence="2 3">
    <name type="scientific">Bradyrhizobium barranii subsp. barranii</name>
    <dbReference type="NCBI Taxonomy" id="2823807"/>
    <lineage>
        <taxon>Bacteria</taxon>
        <taxon>Pseudomonadati</taxon>
        <taxon>Pseudomonadota</taxon>
        <taxon>Alphaproteobacteria</taxon>
        <taxon>Hyphomicrobiales</taxon>
        <taxon>Nitrobacteraceae</taxon>
        <taxon>Bradyrhizobium</taxon>
        <taxon>Bradyrhizobium barranii</taxon>
    </lineage>
</organism>
<sequence length="168" mass="18145">MKPSRLRQPLASDGADNCTAKYGHGHRTFVAVRRKFFYSALFGKNSLAYAPYRRNALTPDVEHRDTRKLSFSLTAAAVNMIGPTITQIETSVSTPEANVKCGPSVISIGARPRLTKAVAEGRSEPEHHADENCEISEGSLPARSTLRITEAGTASDHSPAIALGDNLR</sequence>
<feature type="region of interest" description="Disordered" evidence="1">
    <location>
        <begin position="119"/>
        <end position="141"/>
    </location>
</feature>
<feature type="region of interest" description="Disordered" evidence="1">
    <location>
        <begin position="149"/>
        <end position="168"/>
    </location>
</feature>
<evidence type="ECO:0000313" key="2">
    <source>
        <dbReference type="EMBL" id="UEM11675.1"/>
    </source>
</evidence>
<name>A0A9X9XVI1_9BRAD</name>
<dbReference type="Proteomes" id="UP000664702">
    <property type="component" value="Chromosome"/>
</dbReference>
<evidence type="ECO:0000256" key="1">
    <source>
        <dbReference type="SAM" id="MobiDB-lite"/>
    </source>
</evidence>
<dbReference type="RefSeq" id="WP_225005526.1">
    <property type="nucleotide sequence ID" value="NZ_CP086136.1"/>
</dbReference>
<dbReference type="AlphaFoldDB" id="A0A9X9XVI1"/>
<gene>
    <name evidence="2" type="ORF">J4G43_045695</name>
</gene>
<accession>A0A9X9XVI1</accession>
<dbReference type="EMBL" id="CP086136">
    <property type="protein sequence ID" value="UEM11675.1"/>
    <property type="molecule type" value="Genomic_DNA"/>
</dbReference>
<protein>
    <submittedName>
        <fullName evidence="2">Uncharacterized protein</fullName>
    </submittedName>
</protein>
<feature type="compositionally biased region" description="Basic and acidic residues" evidence="1">
    <location>
        <begin position="119"/>
        <end position="131"/>
    </location>
</feature>
<proteinExistence type="predicted"/>
<evidence type="ECO:0000313" key="3">
    <source>
        <dbReference type="Proteomes" id="UP000664702"/>
    </source>
</evidence>